<accession>E5R3K0</accession>
<dbReference type="RefSeq" id="XP_003177751.1">
    <property type="nucleotide sequence ID" value="XM_003177703.1"/>
</dbReference>
<dbReference type="Proteomes" id="UP000002669">
    <property type="component" value="Unassembled WGS sequence"/>
</dbReference>
<dbReference type="InParanoid" id="E5R3K0"/>
<organism evidence="3">
    <name type="scientific">Arthroderma gypseum (strain ATCC MYA-4604 / CBS 118893)</name>
    <name type="common">Microsporum gypseum</name>
    <dbReference type="NCBI Taxonomy" id="535722"/>
    <lineage>
        <taxon>Eukaryota</taxon>
        <taxon>Fungi</taxon>
        <taxon>Dikarya</taxon>
        <taxon>Ascomycota</taxon>
        <taxon>Pezizomycotina</taxon>
        <taxon>Eurotiomycetes</taxon>
        <taxon>Eurotiomycetidae</taxon>
        <taxon>Onygenales</taxon>
        <taxon>Arthrodermataceae</taxon>
        <taxon>Nannizzia</taxon>
    </lineage>
</organism>
<dbReference type="HOGENOM" id="CLU_1008236_0_0_1"/>
<gene>
    <name evidence="2" type="ORF">MGYG_01815</name>
</gene>
<reference evidence="3" key="1">
    <citation type="journal article" date="2012" name="MBio">
        <title>Comparative genome analysis of Trichophyton rubrum and related dermatophytes reveals candidate genes involved in infection.</title>
        <authorList>
            <person name="Martinez D.A."/>
            <person name="Oliver B.G."/>
            <person name="Graeser Y."/>
            <person name="Goldberg J.M."/>
            <person name="Li W."/>
            <person name="Martinez-Rossi N.M."/>
            <person name="Monod M."/>
            <person name="Shelest E."/>
            <person name="Barton R.C."/>
            <person name="Birch E."/>
            <person name="Brakhage A.A."/>
            <person name="Chen Z."/>
            <person name="Gurr S.J."/>
            <person name="Heiman D."/>
            <person name="Heitman J."/>
            <person name="Kosti I."/>
            <person name="Rossi A."/>
            <person name="Saif S."/>
            <person name="Samalova M."/>
            <person name="Saunders C.W."/>
            <person name="Shea T."/>
            <person name="Summerbell R.C."/>
            <person name="Xu J."/>
            <person name="Young S."/>
            <person name="Zeng Q."/>
            <person name="Birren B.W."/>
            <person name="Cuomo C.A."/>
            <person name="White T.C."/>
        </authorList>
    </citation>
    <scope>NUCLEOTIDE SEQUENCE [LARGE SCALE GENOMIC DNA]</scope>
    <source>
        <strain evidence="3">ATCC MYA-4604 / CBS 118893</strain>
    </source>
</reference>
<dbReference type="EMBL" id="DS989822">
    <property type="protein sequence ID" value="EFQ98799.1"/>
    <property type="molecule type" value="Genomic_DNA"/>
</dbReference>
<keyword evidence="3" id="KW-1185">Reference proteome</keyword>
<evidence type="ECO:0000313" key="3">
    <source>
        <dbReference type="Proteomes" id="UP000002669"/>
    </source>
</evidence>
<dbReference type="AlphaFoldDB" id="E5R3K0"/>
<dbReference type="GeneID" id="10033086"/>
<evidence type="ECO:0000313" key="2">
    <source>
        <dbReference type="EMBL" id="EFQ98799.1"/>
    </source>
</evidence>
<protein>
    <submittedName>
        <fullName evidence="2">Uncharacterized protein</fullName>
    </submittedName>
</protein>
<name>E5R3K0_ARTGP</name>
<dbReference type="VEuPathDB" id="FungiDB:MGYG_01815"/>
<feature type="region of interest" description="Disordered" evidence="1">
    <location>
        <begin position="140"/>
        <end position="161"/>
    </location>
</feature>
<proteinExistence type="predicted"/>
<sequence length="276" mass="31095">MVVGLAGLAHFLWTTPTGWAGQGWSSTRPGKARRHYLAVTYRCCSFLSFSYFVILRGVKVTLVVSTGKGAARRSSRRLSVDKEMYDIDGDSRRRESVYDQRDRRHTEDGAMAKTIYLPGSGRHQTVRKCFASLKHHAPCDRRGESERKMAKEEETKKRHDEKGNKIAFALPSQPGKPVNVASSSRPSSHLACTSAYHTDKTDRCSLVVTTISFYELYYYGVLNASRLTVHNEDEEVLHTRQTSCMTALSQHDGRQHARVFLRLGLAPTRQARSPTT</sequence>
<evidence type="ECO:0000256" key="1">
    <source>
        <dbReference type="SAM" id="MobiDB-lite"/>
    </source>
</evidence>